<dbReference type="SMART" id="SM00974">
    <property type="entry name" value="T5orf172"/>
    <property type="match status" value="1"/>
</dbReference>
<dbReference type="OrthoDB" id="3511049at2759"/>
<dbReference type="EMBL" id="ML994676">
    <property type="protein sequence ID" value="KAF2178193.1"/>
    <property type="molecule type" value="Genomic_DNA"/>
</dbReference>
<dbReference type="Proteomes" id="UP000800200">
    <property type="component" value="Unassembled WGS sequence"/>
</dbReference>
<dbReference type="InterPro" id="IPR018306">
    <property type="entry name" value="Phage_T5_Orf172_DNA-bd"/>
</dbReference>
<dbReference type="AlphaFoldDB" id="A0A6A6DGY5"/>
<feature type="domain" description="Bacteriophage T5 Orf172 DNA-binding" evidence="1">
    <location>
        <begin position="2"/>
        <end position="95"/>
    </location>
</feature>
<protein>
    <recommendedName>
        <fullName evidence="1">Bacteriophage T5 Orf172 DNA-binding domain-containing protein</fullName>
    </recommendedName>
</protein>
<dbReference type="InterPro" id="IPR053006">
    <property type="entry name" value="Meiosis_regulatory"/>
</dbReference>
<dbReference type="Pfam" id="PF10544">
    <property type="entry name" value="T5orf172"/>
    <property type="match status" value="1"/>
</dbReference>
<keyword evidence="3" id="KW-1185">Reference proteome</keyword>
<proteinExistence type="predicted"/>
<dbReference type="PANTHER" id="PTHR28094">
    <property type="entry name" value="MEIOTICALLY UP-REGULATED GENE 113 PROTEIN"/>
    <property type="match status" value="1"/>
</dbReference>
<organism evidence="2 3">
    <name type="scientific">Zopfia rhizophila CBS 207.26</name>
    <dbReference type="NCBI Taxonomy" id="1314779"/>
    <lineage>
        <taxon>Eukaryota</taxon>
        <taxon>Fungi</taxon>
        <taxon>Dikarya</taxon>
        <taxon>Ascomycota</taxon>
        <taxon>Pezizomycotina</taxon>
        <taxon>Dothideomycetes</taxon>
        <taxon>Dothideomycetes incertae sedis</taxon>
        <taxon>Zopfiaceae</taxon>
        <taxon>Zopfia</taxon>
    </lineage>
</organism>
<gene>
    <name evidence="2" type="ORF">K469DRAFT_695519</name>
</gene>
<evidence type="ECO:0000313" key="2">
    <source>
        <dbReference type="EMBL" id="KAF2178193.1"/>
    </source>
</evidence>
<dbReference type="PANTHER" id="PTHR28094:SF2">
    <property type="entry name" value="BACTERIOPHAGE T5 ORF172 DNA-BINDING DOMAIN-CONTAINING PROTEIN"/>
    <property type="match status" value="1"/>
</dbReference>
<accession>A0A6A6DGY5</accession>
<evidence type="ECO:0000259" key="1">
    <source>
        <dbReference type="SMART" id="SM00974"/>
    </source>
</evidence>
<reference evidence="2" key="1">
    <citation type="journal article" date="2020" name="Stud. Mycol.">
        <title>101 Dothideomycetes genomes: a test case for predicting lifestyles and emergence of pathogens.</title>
        <authorList>
            <person name="Haridas S."/>
            <person name="Albert R."/>
            <person name="Binder M."/>
            <person name="Bloem J."/>
            <person name="Labutti K."/>
            <person name="Salamov A."/>
            <person name="Andreopoulos B."/>
            <person name="Baker S."/>
            <person name="Barry K."/>
            <person name="Bills G."/>
            <person name="Bluhm B."/>
            <person name="Cannon C."/>
            <person name="Castanera R."/>
            <person name="Culley D."/>
            <person name="Daum C."/>
            <person name="Ezra D."/>
            <person name="Gonzalez J."/>
            <person name="Henrissat B."/>
            <person name="Kuo A."/>
            <person name="Liang C."/>
            <person name="Lipzen A."/>
            <person name="Lutzoni F."/>
            <person name="Magnuson J."/>
            <person name="Mondo S."/>
            <person name="Nolan M."/>
            <person name="Ohm R."/>
            <person name="Pangilinan J."/>
            <person name="Park H.-J."/>
            <person name="Ramirez L."/>
            <person name="Alfaro M."/>
            <person name="Sun H."/>
            <person name="Tritt A."/>
            <person name="Yoshinaga Y."/>
            <person name="Zwiers L.-H."/>
            <person name="Turgeon B."/>
            <person name="Goodwin S."/>
            <person name="Spatafora J."/>
            <person name="Crous P."/>
            <person name="Grigoriev I."/>
        </authorList>
    </citation>
    <scope>NUCLEOTIDE SEQUENCE</scope>
    <source>
        <strain evidence="2">CBS 207.26</strain>
    </source>
</reference>
<sequence>MSKGERWIKIGYAKDVDQRIRDLRYSCGIKDLDEYSKCLVPAYLAAKAERLCHVELINFKRILNCGKCKNGPRHMNHKEWFAVSEELATSIVQRWCKFAHQDAYDEEDGNLDDHWRRMASSDNLCGIQGSRVPQDLEEARVHLKRAGENYDSWLNGASGKAPRSSK</sequence>
<name>A0A6A6DGY5_9PEZI</name>
<evidence type="ECO:0000313" key="3">
    <source>
        <dbReference type="Proteomes" id="UP000800200"/>
    </source>
</evidence>